<dbReference type="Gene3D" id="3.30.460.10">
    <property type="entry name" value="Beta Polymerase, domain 2"/>
    <property type="match status" value="1"/>
</dbReference>
<keyword evidence="17" id="KW-1185">Reference proteome</keyword>
<dbReference type="PIRSF" id="PIRSF000813">
    <property type="entry name" value="CCA_bact"/>
    <property type="match status" value="1"/>
</dbReference>
<evidence type="ECO:0000256" key="4">
    <source>
        <dbReference type="ARBA" id="ARBA00022695"/>
    </source>
</evidence>
<name>A0A426FMK2_9BURK</name>
<dbReference type="GO" id="GO:0004810">
    <property type="term" value="F:CCA tRNA nucleotidyltransferase activity"/>
    <property type="evidence" value="ECO:0007669"/>
    <property type="project" value="InterPro"/>
</dbReference>
<keyword evidence="2 12" id="KW-0808">Transferase</keyword>
<keyword evidence="9" id="KW-0460">Magnesium</keyword>
<feature type="domain" description="tRNA nucleotidyltransferase/poly(A) polymerase RNA and SrmB- binding" evidence="15">
    <location>
        <begin position="148"/>
        <end position="208"/>
    </location>
</feature>
<dbReference type="PANTHER" id="PTHR47545:SF1">
    <property type="entry name" value="MULTIFUNCTIONAL CCA PROTEIN"/>
    <property type="match status" value="1"/>
</dbReference>
<dbReference type="CDD" id="cd05398">
    <property type="entry name" value="NT_ClassII-CCAase"/>
    <property type="match status" value="1"/>
</dbReference>
<organism evidence="16 17">
    <name type="scientific">Lautropia dentalis</name>
    <dbReference type="NCBI Taxonomy" id="2490857"/>
    <lineage>
        <taxon>Bacteria</taxon>
        <taxon>Pseudomonadati</taxon>
        <taxon>Pseudomonadota</taxon>
        <taxon>Betaproteobacteria</taxon>
        <taxon>Burkholderiales</taxon>
        <taxon>Burkholderiaceae</taxon>
        <taxon>Lautropia</taxon>
    </lineage>
</organism>
<evidence type="ECO:0000256" key="2">
    <source>
        <dbReference type="ARBA" id="ARBA00022679"/>
    </source>
</evidence>
<evidence type="ECO:0000256" key="7">
    <source>
        <dbReference type="ARBA" id="ARBA00022800"/>
    </source>
</evidence>
<evidence type="ECO:0000313" key="17">
    <source>
        <dbReference type="Proteomes" id="UP000270261"/>
    </source>
</evidence>
<dbReference type="SUPFAM" id="SSF81301">
    <property type="entry name" value="Nucleotidyltransferase"/>
    <property type="match status" value="1"/>
</dbReference>
<dbReference type="Pfam" id="PF01743">
    <property type="entry name" value="PolyA_pol"/>
    <property type="match status" value="1"/>
</dbReference>
<dbReference type="InterPro" id="IPR050124">
    <property type="entry name" value="tRNA_CCA-adding_enzyme"/>
</dbReference>
<dbReference type="GO" id="GO:0046872">
    <property type="term" value="F:metal ion binding"/>
    <property type="evidence" value="ECO:0007669"/>
    <property type="project" value="UniProtKB-KW"/>
</dbReference>
<dbReference type="InterPro" id="IPR002646">
    <property type="entry name" value="PolA_pol_head_dom"/>
</dbReference>
<dbReference type="Pfam" id="PF12627">
    <property type="entry name" value="PolyA_pol_RNAbd"/>
    <property type="match status" value="1"/>
</dbReference>
<reference evidence="16 17" key="1">
    <citation type="submission" date="2018-11" db="EMBL/GenBank/DDBJ databases">
        <title>Genome sequencing of Lautropia sp. KCOM 2505 (= ChDC F240).</title>
        <authorList>
            <person name="Kook J.-K."/>
            <person name="Park S.-N."/>
            <person name="Lim Y.K."/>
        </authorList>
    </citation>
    <scope>NUCLEOTIDE SEQUENCE [LARGE SCALE GENOMIC DNA]</scope>
    <source>
        <strain evidence="16 17">KCOM 2505</strain>
    </source>
</reference>
<keyword evidence="10 12" id="KW-0694">RNA-binding</keyword>
<comment type="similarity">
    <text evidence="12">Belongs to the tRNA nucleotidyltransferase/poly(A) polymerase family.</text>
</comment>
<evidence type="ECO:0000256" key="12">
    <source>
        <dbReference type="RuleBase" id="RU003953"/>
    </source>
</evidence>
<keyword evidence="4" id="KW-0548">Nucleotidyltransferase</keyword>
<evidence type="ECO:0000259" key="15">
    <source>
        <dbReference type="Pfam" id="PF12627"/>
    </source>
</evidence>
<feature type="domain" description="Poly A polymerase head" evidence="14">
    <location>
        <begin position="6"/>
        <end position="121"/>
    </location>
</feature>
<evidence type="ECO:0000256" key="3">
    <source>
        <dbReference type="ARBA" id="ARBA00022694"/>
    </source>
</evidence>
<keyword evidence="8" id="KW-0067">ATP-binding</keyword>
<dbReference type="Proteomes" id="UP000270261">
    <property type="component" value="Unassembled WGS sequence"/>
</dbReference>
<keyword evidence="3" id="KW-0819">tRNA processing</keyword>
<evidence type="ECO:0000256" key="9">
    <source>
        <dbReference type="ARBA" id="ARBA00022842"/>
    </source>
</evidence>
<evidence type="ECO:0000256" key="1">
    <source>
        <dbReference type="ARBA" id="ARBA00001946"/>
    </source>
</evidence>
<dbReference type="AlphaFoldDB" id="A0A426FMK2"/>
<evidence type="ECO:0000256" key="8">
    <source>
        <dbReference type="ARBA" id="ARBA00022840"/>
    </source>
</evidence>
<evidence type="ECO:0000256" key="10">
    <source>
        <dbReference type="ARBA" id="ARBA00022884"/>
    </source>
</evidence>
<dbReference type="EMBL" id="RRUE01000002">
    <property type="protein sequence ID" value="RRN43963.1"/>
    <property type="molecule type" value="Genomic_DNA"/>
</dbReference>
<keyword evidence="6" id="KW-0547">Nucleotide-binding</keyword>
<dbReference type="InterPro" id="IPR032828">
    <property type="entry name" value="PolyA_RNA-bd"/>
</dbReference>
<feature type="region of interest" description="Disordered" evidence="13">
    <location>
        <begin position="249"/>
        <end position="269"/>
    </location>
</feature>
<proteinExistence type="inferred from homology"/>
<evidence type="ECO:0000313" key="16">
    <source>
        <dbReference type="EMBL" id="RRN43963.1"/>
    </source>
</evidence>
<dbReference type="InterPro" id="IPR043519">
    <property type="entry name" value="NT_sf"/>
</dbReference>
<evidence type="ECO:0000256" key="11">
    <source>
        <dbReference type="ARBA" id="ARBA00023268"/>
    </source>
</evidence>
<dbReference type="GO" id="GO:0001680">
    <property type="term" value="P:tRNA 3'-terminal CCA addition"/>
    <property type="evidence" value="ECO:0007669"/>
    <property type="project" value="InterPro"/>
</dbReference>
<keyword evidence="5" id="KW-0479">Metal-binding</keyword>
<comment type="caution">
    <text evidence="16">The sequence shown here is derived from an EMBL/GenBank/DDBJ whole genome shotgun (WGS) entry which is preliminary data.</text>
</comment>
<dbReference type="GO" id="GO:0003723">
    <property type="term" value="F:RNA binding"/>
    <property type="evidence" value="ECO:0007669"/>
    <property type="project" value="UniProtKB-KW"/>
</dbReference>
<dbReference type="InterPro" id="IPR012006">
    <property type="entry name" value="CCA_bact"/>
</dbReference>
<dbReference type="PANTHER" id="PTHR47545">
    <property type="entry name" value="MULTIFUNCTIONAL CCA PROTEIN"/>
    <property type="match status" value="1"/>
</dbReference>
<gene>
    <name evidence="16" type="ORF">EHV23_11280</name>
</gene>
<comment type="cofactor">
    <cofactor evidence="1">
        <name>Mg(2+)</name>
        <dbReference type="ChEBI" id="CHEBI:18420"/>
    </cofactor>
</comment>
<dbReference type="GO" id="GO:0005524">
    <property type="term" value="F:ATP binding"/>
    <property type="evidence" value="ECO:0007669"/>
    <property type="project" value="UniProtKB-KW"/>
</dbReference>
<evidence type="ECO:0000259" key="14">
    <source>
        <dbReference type="Pfam" id="PF01743"/>
    </source>
</evidence>
<dbReference type="RefSeq" id="WP_125096163.1">
    <property type="nucleotide sequence ID" value="NZ_RRUE01000002.1"/>
</dbReference>
<keyword evidence="7" id="KW-0692">RNA repair</keyword>
<evidence type="ECO:0000256" key="6">
    <source>
        <dbReference type="ARBA" id="ARBA00022741"/>
    </source>
</evidence>
<evidence type="ECO:0000256" key="5">
    <source>
        <dbReference type="ARBA" id="ARBA00022723"/>
    </source>
</evidence>
<dbReference type="GO" id="GO:0016787">
    <property type="term" value="F:hydrolase activity"/>
    <property type="evidence" value="ECO:0007669"/>
    <property type="project" value="UniProtKB-KW"/>
</dbReference>
<dbReference type="GO" id="GO:0042245">
    <property type="term" value="P:RNA repair"/>
    <property type="evidence" value="ECO:0007669"/>
    <property type="project" value="UniProtKB-KW"/>
</dbReference>
<protein>
    <submittedName>
        <fullName evidence="16">Multifunctional CCA tRNA nucleotidyl transferase/2'3'-cyclic phosphodiesterase/2'nucleotidase/phosphatase</fullName>
    </submittedName>
</protein>
<dbReference type="OrthoDB" id="9805698at2"/>
<evidence type="ECO:0000256" key="13">
    <source>
        <dbReference type="SAM" id="MobiDB-lite"/>
    </source>
</evidence>
<accession>A0A426FMK2</accession>
<keyword evidence="11" id="KW-0511">Multifunctional enzyme</keyword>
<dbReference type="SUPFAM" id="SSF81891">
    <property type="entry name" value="Poly A polymerase C-terminal region-like"/>
    <property type="match status" value="1"/>
</dbReference>
<dbReference type="Gene3D" id="1.10.3090.10">
    <property type="entry name" value="cca-adding enzyme, domain 2"/>
    <property type="match status" value="1"/>
</dbReference>
<sequence>MQTCRVGGSVRDELLGLPVGDRDWVVVGATPEQMLARGFRAVGKDFPVFLHPQTHEEYALARTERKTAPGYKGFDVHFSPDVTLEEDLLRRDLTINAMAIDDDGNIIDPFNGRADIEARIFRHISPAFREDPVRILRVARFAARFPAFSVAPETLTLMQAMSAAGEVHALVAERVWQEISRGLMNAKPSRMLEVLADAHALPILIPALPAPATQPAWLAALDASAEAGDPLPIRFSILLAGMSITAEDGNTPNASLPGTSPKTAGTRASKSPCQQAVTEQARALRAPNDCIDAASRLAGEIPGPIPQAAQKWFASPARKDAVELVALFNRHDAWRRPERLQQLLMAARRLACADGHADTSSASRIDLQTTPIPQMADTITATCRAIEHALQVASDVDTGAIAQLHQQNPKGIRQAIDDARVEAIHDSAALPSRPARPEGIRGHE</sequence>